<evidence type="ECO:0000256" key="1">
    <source>
        <dbReference type="SAM" id="Phobius"/>
    </source>
</evidence>
<evidence type="ECO:0008006" key="4">
    <source>
        <dbReference type="Google" id="ProtNLM"/>
    </source>
</evidence>
<name>A0A6N9NGJ9_9FLAO</name>
<accession>A0A6N9NGJ9</accession>
<keyword evidence="1" id="KW-1133">Transmembrane helix</keyword>
<organism evidence="2 3">
    <name type="scientific">Acidiluteibacter ferrifornacis</name>
    <dbReference type="NCBI Taxonomy" id="2692424"/>
    <lineage>
        <taxon>Bacteria</taxon>
        <taxon>Pseudomonadati</taxon>
        <taxon>Bacteroidota</taxon>
        <taxon>Flavobacteriia</taxon>
        <taxon>Flavobacteriales</taxon>
        <taxon>Cryomorphaceae</taxon>
        <taxon>Acidiluteibacter</taxon>
    </lineage>
</organism>
<sequence length="601" mass="66334">MKNKTVAHYFESAKRLPVSVSMADVRLMVSTHVIPPKTMKWWNFNNFLIMTATISIISAIVMMTISNEAKEIKYNYEPVKIELVSPLDTYSNYFKPKRLIEEEVAQAKTIDVIDTPINSVSSNNYAVPIKVQLPNVSPIPSIKKPVASLGNLEIGEMDAEMDGFEGFDLFEMEEDDSIVNRIFNIKGESKTMTKSISANGINLFLLHNNNGEIDISTWNEPNIEVTAIFTIETDNEDDEKKALADFTFELESKSDQIEVKTNWDDIQNCNCTNSKKRNKAKTDSGDDIEFKQFNISYQIKAPKDMSYDLKNTYANINMEDVFGSLTAVLFKGDLNVGNITDEINISMKYGNAALKDFGKGGEVTLFKSSLSGKSAQKLKLKSNYSSVSLGKLEELDIVGFKSSFNFSNTISKLHGSVKYGSFSIAGNVESLEMNGFKSSFSMKDIGNAKLALSYSSLNANNGGEVKVTNAFKSTINLNTISGLEGAFKYSPLSIKEITNNIELTTFKGDVSIGEVGEAFSEVEIEGKYSNINIQFHPKSGYNLIASSNYSSINVPNVVSEFIVQNGSNSSLNHFIGNESTRANGVASTVTVNLFQGNLNIK</sequence>
<comment type="caution">
    <text evidence="2">The sequence shown here is derived from an EMBL/GenBank/DDBJ whole genome shotgun (WGS) entry which is preliminary data.</text>
</comment>
<protein>
    <recommendedName>
        <fullName evidence="4">Adhesin domain-containing protein</fullName>
    </recommendedName>
</protein>
<keyword evidence="1" id="KW-0812">Transmembrane</keyword>
<dbReference type="EMBL" id="WWNE01000005">
    <property type="protein sequence ID" value="NBG65768.1"/>
    <property type="molecule type" value="Genomic_DNA"/>
</dbReference>
<dbReference type="RefSeq" id="WP_160632707.1">
    <property type="nucleotide sequence ID" value="NZ_WWNE01000005.1"/>
</dbReference>
<dbReference type="AlphaFoldDB" id="A0A6N9NGJ9"/>
<keyword evidence="3" id="KW-1185">Reference proteome</keyword>
<evidence type="ECO:0000313" key="3">
    <source>
        <dbReference type="Proteomes" id="UP000470771"/>
    </source>
</evidence>
<dbReference type="Proteomes" id="UP000470771">
    <property type="component" value="Unassembled WGS sequence"/>
</dbReference>
<evidence type="ECO:0000313" key="2">
    <source>
        <dbReference type="EMBL" id="NBG65768.1"/>
    </source>
</evidence>
<keyword evidence="1" id="KW-0472">Membrane</keyword>
<gene>
    <name evidence="2" type="ORF">GQN54_06535</name>
</gene>
<proteinExistence type="predicted"/>
<reference evidence="2 3" key="1">
    <citation type="submission" date="2019-12" db="EMBL/GenBank/DDBJ databases">
        <authorList>
            <person name="Zhao J."/>
        </authorList>
    </citation>
    <scope>NUCLEOTIDE SEQUENCE [LARGE SCALE GENOMIC DNA]</scope>
    <source>
        <strain evidence="2 3">S-15</strain>
    </source>
</reference>
<feature type="transmembrane region" description="Helical" evidence="1">
    <location>
        <begin position="47"/>
        <end position="65"/>
    </location>
</feature>